<comment type="caution">
    <text evidence="1">The sequence shown here is derived from an EMBL/GenBank/DDBJ whole genome shotgun (WGS) entry which is preliminary data.</text>
</comment>
<organism evidence="1 2">
    <name type="scientific">Melastoma candidum</name>
    <dbReference type="NCBI Taxonomy" id="119954"/>
    <lineage>
        <taxon>Eukaryota</taxon>
        <taxon>Viridiplantae</taxon>
        <taxon>Streptophyta</taxon>
        <taxon>Embryophyta</taxon>
        <taxon>Tracheophyta</taxon>
        <taxon>Spermatophyta</taxon>
        <taxon>Magnoliopsida</taxon>
        <taxon>eudicotyledons</taxon>
        <taxon>Gunneridae</taxon>
        <taxon>Pentapetalae</taxon>
        <taxon>rosids</taxon>
        <taxon>malvids</taxon>
        <taxon>Myrtales</taxon>
        <taxon>Melastomataceae</taxon>
        <taxon>Melastomatoideae</taxon>
        <taxon>Melastomateae</taxon>
        <taxon>Melastoma</taxon>
    </lineage>
</organism>
<reference evidence="2" key="1">
    <citation type="journal article" date="2023" name="Front. Plant Sci.">
        <title>Chromosomal-level genome assembly of Melastoma candidum provides insights into trichome evolution.</title>
        <authorList>
            <person name="Zhong Y."/>
            <person name="Wu W."/>
            <person name="Sun C."/>
            <person name="Zou P."/>
            <person name="Liu Y."/>
            <person name="Dai S."/>
            <person name="Zhou R."/>
        </authorList>
    </citation>
    <scope>NUCLEOTIDE SEQUENCE [LARGE SCALE GENOMIC DNA]</scope>
</reference>
<protein>
    <submittedName>
        <fullName evidence="1">Uncharacterized protein</fullName>
    </submittedName>
</protein>
<dbReference type="EMBL" id="CM042885">
    <property type="protein sequence ID" value="KAI4365564.1"/>
    <property type="molecule type" value="Genomic_DNA"/>
</dbReference>
<evidence type="ECO:0000313" key="2">
    <source>
        <dbReference type="Proteomes" id="UP001057402"/>
    </source>
</evidence>
<evidence type="ECO:0000313" key="1">
    <source>
        <dbReference type="EMBL" id="KAI4365564.1"/>
    </source>
</evidence>
<sequence>MASSAHNWWEHDVFVSFRGEQVRDNFLSHLYAELDRRGIDYYRDNDKREIGMLISDKLSHAIKHSMVSIILFSSKYAESRWCLNELVEILEVHEKHWDHVFVPIFYHVGAGEVREQRGTFGAVFQQEISKLVVEYLQGINTEGLNLIPRWKKALTIAGKSSGLGFQLTGSEAKFIEQVVDHLSRNVFAKSLPCLNGKAVHIESRVKKVLSLLDADKKDGEGPHMVGLHGDPGMGKTMLANIVFMHVRLGFEASSFVQLEEAADLVYLANLQRKLLSDIFKVAPPRLHDLNSNAEEIKKKVRGRRLLLVLDNLTSMRQAEAFAVGGLESPFSSESRVIITTRDEQLLGDLRVDEQRQLKLEKLGQSDACLLFSRLAFGSDCPKEGTENLCNLVLRLSDGCPSHLGHLADIVNRTKDVERYAAIEKWERRQFPHRFCDRIGPMEGLHGSFIFSNPPETFFTGENLSEEGELAGSPTEFVSGHEEQASSGSPTGTATPLLSEKDEAGEVIDPLPSPIGLTDDPETSERGENSTLQSVGSDEETWKLEQQDETYHAFPFADKNGKQESITDSPRSPVIDHHTQNANDSSGHTPETYQMGNAEGLNEVMNDYSKAPITDLKDLFQIVVQVEERLLEAPKNLAELQDFSTLSNLLWSLHASHVLPPPISLVCRRISSRLLFYNQEFAAAGTQMAHLEERLYMEMERISTVTSAVLSQKANIKKMKDKFTHLKIQEEETEQQINQLQEKMSEIKRNMDVNSQQEGAARRDIEQLSLDLTKLEKEHGKDSRELYKFQNLLAESRGSLSELRQVVEEAKSFLKSQF</sequence>
<gene>
    <name evidence="1" type="ORF">MLD38_021539</name>
</gene>
<proteinExistence type="predicted"/>
<keyword evidence="2" id="KW-1185">Reference proteome</keyword>
<accession>A0ACB9QG93</accession>
<dbReference type="Proteomes" id="UP001057402">
    <property type="component" value="Chromosome 6"/>
</dbReference>
<name>A0ACB9QG93_9MYRT</name>